<sequence>MPNRIEGPDPPVSPSGRTPTFDARLVERWTVIAWRADRLVKFEGNHTTVGSALNWPDQYLPVSHQMRGQARTFLLMWAWCEAGNDTWRGYCKKRGWSRSTADRWRKWAAELIANGINEAIIAAAQQRAT</sequence>
<evidence type="ECO:0000313" key="1">
    <source>
        <dbReference type="EMBL" id="KAB1075438.1"/>
    </source>
</evidence>
<dbReference type="Proteomes" id="UP000474159">
    <property type="component" value="Unassembled WGS sequence"/>
</dbReference>
<dbReference type="RefSeq" id="WP_151003445.1">
    <property type="nucleotide sequence ID" value="NZ_BPQY01000215.1"/>
</dbReference>
<gene>
    <name evidence="1" type="ORF">F6X53_25075</name>
</gene>
<accession>A0A6L3SRL3</accession>
<name>A0A6L3SRL3_9HYPH</name>
<protein>
    <submittedName>
        <fullName evidence="1">Uncharacterized protein</fullName>
    </submittedName>
</protein>
<keyword evidence="2" id="KW-1185">Reference proteome</keyword>
<dbReference type="AlphaFoldDB" id="A0A6L3SRL3"/>
<evidence type="ECO:0000313" key="2">
    <source>
        <dbReference type="Proteomes" id="UP000474159"/>
    </source>
</evidence>
<reference evidence="1 2" key="1">
    <citation type="submission" date="2019-09" db="EMBL/GenBank/DDBJ databases">
        <title>YIM 48816 draft genome.</title>
        <authorList>
            <person name="Jiang L."/>
        </authorList>
    </citation>
    <scope>NUCLEOTIDE SEQUENCE [LARGE SCALE GENOMIC DNA]</scope>
    <source>
        <strain evidence="1 2">YIM 48816</strain>
    </source>
</reference>
<dbReference type="EMBL" id="VZZK01000034">
    <property type="protein sequence ID" value="KAB1075438.1"/>
    <property type="molecule type" value="Genomic_DNA"/>
</dbReference>
<organism evidence="1 2">
    <name type="scientific">Methylobacterium soli</name>
    <dbReference type="NCBI Taxonomy" id="553447"/>
    <lineage>
        <taxon>Bacteria</taxon>
        <taxon>Pseudomonadati</taxon>
        <taxon>Pseudomonadota</taxon>
        <taxon>Alphaproteobacteria</taxon>
        <taxon>Hyphomicrobiales</taxon>
        <taxon>Methylobacteriaceae</taxon>
        <taxon>Methylobacterium</taxon>
    </lineage>
</organism>
<dbReference type="OrthoDB" id="8003692at2"/>
<proteinExistence type="predicted"/>
<comment type="caution">
    <text evidence="1">The sequence shown here is derived from an EMBL/GenBank/DDBJ whole genome shotgun (WGS) entry which is preliminary data.</text>
</comment>